<reference evidence="1 2" key="1">
    <citation type="journal article" date="2019" name="Environ. Microbiol.">
        <title>At the nexus of three kingdoms: the genome of the mycorrhizal fungus Gigaspora margarita provides insights into plant, endobacterial and fungal interactions.</title>
        <authorList>
            <person name="Venice F."/>
            <person name="Ghignone S."/>
            <person name="Salvioli di Fossalunga A."/>
            <person name="Amselem J."/>
            <person name="Novero M."/>
            <person name="Xianan X."/>
            <person name="Sedzielewska Toro K."/>
            <person name="Morin E."/>
            <person name="Lipzen A."/>
            <person name="Grigoriev I.V."/>
            <person name="Henrissat B."/>
            <person name="Martin F.M."/>
            <person name="Bonfante P."/>
        </authorList>
    </citation>
    <scope>NUCLEOTIDE SEQUENCE [LARGE SCALE GENOMIC DNA]</scope>
    <source>
        <strain evidence="1 2">BEG34</strain>
    </source>
</reference>
<dbReference type="EMBL" id="WTPW01000124">
    <property type="protein sequence ID" value="KAF0544537.1"/>
    <property type="molecule type" value="Genomic_DNA"/>
</dbReference>
<evidence type="ECO:0000313" key="1">
    <source>
        <dbReference type="EMBL" id="KAF0544537.1"/>
    </source>
</evidence>
<sequence>MYFITLEAFIFNNKAYKTCANCLIARFNKKTEKRPLPSDNNFGSTKNRTETQLENDTEEIAFINLIEYVYNKFSNLEEGSSISFNLRIELDNNTLTNARHNAKLLVKLIVDEIEEGDGYNWT</sequence>
<evidence type="ECO:0000313" key="2">
    <source>
        <dbReference type="Proteomes" id="UP000439903"/>
    </source>
</evidence>
<comment type="caution">
    <text evidence="1">The sequence shown here is derived from an EMBL/GenBank/DDBJ whole genome shotgun (WGS) entry which is preliminary data.</text>
</comment>
<dbReference type="AlphaFoldDB" id="A0A8H4AYH6"/>
<dbReference type="Proteomes" id="UP000439903">
    <property type="component" value="Unassembled WGS sequence"/>
</dbReference>
<organism evidence="1 2">
    <name type="scientific">Gigaspora margarita</name>
    <dbReference type="NCBI Taxonomy" id="4874"/>
    <lineage>
        <taxon>Eukaryota</taxon>
        <taxon>Fungi</taxon>
        <taxon>Fungi incertae sedis</taxon>
        <taxon>Mucoromycota</taxon>
        <taxon>Glomeromycotina</taxon>
        <taxon>Glomeromycetes</taxon>
        <taxon>Diversisporales</taxon>
        <taxon>Gigasporaceae</taxon>
        <taxon>Gigaspora</taxon>
    </lineage>
</organism>
<gene>
    <name evidence="1" type="ORF">F8M41_002686</name>
</gene>
<dbReference type="OrthoDB" id="2408053at2759"/>
<protein>
    <submittedName>
        <fullName evidence="1">Uncharacterized protein</fullName>
    </submittedName>
</protein>
<name>A0A8H4AYH6_GIGMA</name>
<proteinExistence type="predicted"/>
<accession>A0A8H4AYH6</accession>
<keyword evidence="2" id="KW-1185">Reference proteome</keyword>